<dbReference type="Pfam" id="PF12727">
    <property type="entry name" value="PBP_like"/>
    <property type="match status" value="1"/>
</dbReference>
<name>A0A089IZP3_PAEDU</name>
<evidence type="ECO:0000313" key="4">
    <source>
        <dbReference type="Proteomes" id="UP000029409"/>
    </source>
</evidence>
<keyword evidence="4" id="KW-1185">Reference proteome</keyword>
<evidence type="ECO:0000259" key="2">
    <source>
        <dbReference type="Pfam" id="PF12728"/>
    </source>
</evidence>
<dbReference type="GO" id="GO:0003677">
    <property type="term" value="F:DNA binding"/>
    <property type="evidence" value="ECO:0007669"/>
    <property type="project" value="InterPro"/>
</dbReference>
<feature type="domain" description="PBP" evidence="1">
    <location>
        <begin position="95"/>
        <end position="285"/>
    </location>
</feature>
<protein>
    <submittedName>
        <fullName evidence="3">Excisionase</fullName>
    </submittedName>
</protein>
<reference evidence="3 4" key="1">
    <citation type="submission" date="2014-08" db="EMBL/GenBank/DDBJ databases">
        <title>Comparative genomics of the Paenibacillus odorifer group.</title>
        <authorList>
            <person name="den Bakker H.C."/>
            <person name="Tsai Y.-C."/>
            <person name="Martin N."/>
            <person name="Korlach J."/>
            <person name="Wiedmann M."/>
        </authorList>
    </citation>
    <scope>NUCLEOTIDE SEQUENCE [LARGE SCALE GENOMIC DNA]</scope>
    <source>
        <strain evidence="3 4">DSM 1735</strain>
    </source>
</reference>
<accession>A0A089IZP3</accession>
<dbReference type="InterPro" id="IPR024370">
    <property type="entry name" value="PBP_domain"/>
</dbReference>
<proteinExistence type="predicted"/>
<evidence type="ECO:0000313" key="3">
    <source>
        <dbReference type="EMBL" id="AIQ14389.1"/>
    </source>
</evidence>
<dbReference type="Gene3D" id="3.40.190.10">
    <property type="entry name" value="Periplasmic binding protein-like II"/>
    <property type="match status" value="1"/>
</dbReference>
<dbReference type="AlphaFoldDB" id="A0A089IZP3"/>
<dbReference type="NCBIfam" id="TIGR01764">
    <property type="entry name" value="excise"/>
    <property type="match status" value="1"/>
</dbReference>
<dbReference type="OrthoDB" id="9805928at2"/>
<dbReference type="Pfam" id="PF12728">
    <property type="entry name" value="HTH_17"/>
    <property type="match status" value="1"/>
</dbReference>
<evidence type="ECO:0000259" key="1">
    <source>
        <dbReference type="Pfam" id="PF12727"/>
    </source>
</evidence>
<dbReference type="EMBL" id="CP009288">
    <property type="protein sequence ID" value="AIQ14389.1"/>
    <property type="molecule type" value="Genomic_DNA"/>
</dbReference>
<dbReference type="InterPro" id="IPR010093">
    <property type="entry name" value="SinI_DNA-bd"/>
</dbReference>
<gene>
    <name evidence="3" type="ORF">PDUR_22655</name>
</gene>
<dbReference type="PANTHER" id="PTHR38431:SF1">
    <property type="entry name" value="BLL2305 PROTEIN"/>
    <property type="match status" value="1"/>
</dbReference>
<dbReference type="InterPro" id="IPR041657">
    <property type="entry name" value="HTH_17"/>
</dbReference>
<sequence>MSDNTLSYSPEEVSKILKISKGTVYDLIKRGELPSYRIGKKLRVAPADLEAYTRPSYAAPKHQPEAPAVSMEKLILDNHGLIICGQDIVLDVLSRHIEKRNPSIRSLRSYVGSLDGLLSLYRGTANLAAAHLWDGETDEFNIPYVRRLLPGHRCVIVNLVFRNQGFYVAPGNPKNMRSWESLLEPGIHFANREKGSGTRIMLDEWLRSMNADAHSIQGYGHEEMSHIAVASAVARGIADVGIGTEKAAQQVSGVDFIPLKKERYDLVFYKEDMDKPHFQALLATLRSPEFQHEVSGLGGYDTSRCGEIVGEV</sequence>
<dbReference type="KEGG" id="pdu:PDUR_22655"/>
<dbReference type="Proteomes" id="UP000029409">
    <property type="component" value="Chromosome"/>
</dbReference>
<dbReference type="PANTHER" id="PTHR38431">
    <property type="entry name" value="BLL2305 PROTEIN"/>
    <property type="match status" value="1"/>
</dbReference>
<organism evidence="3 4">
    <name type="scientific">Paenibacillus durus</name>
    <name type="common">Paenibacillus azotofixans</name>
    <dbReference type="NCBI Taxonomy" id="44251"/>
    <lineage>
        <taxon>Bacteria</taxon>
        <taxon>Bacillati</taxon>
        <taxon>Bacillota</taxon>
        <taxon>Bacilli</taxon>
        <taxon>Bacillales</taxon>
        <taxon>Paenibacillaceae</taxon>
        <taxon>Paenibacillus</taxon>
    </lineage>
</organism>
<dbReference type="eggNOG" id="COG1910">
    <property type="taxonomic scope" value="Bacteria"/>
</dbReference>
<dbReference type="SUPFAM" id="SSF53850">
    <property type="entry name" value="Periplasmic binding protein-like II"/>
    <property type="match status" value="1"/>
</dbReference>
<feature type="domain" description="Helix-turn-helix" evidence="2">
    <location>
        <begin position="8"/>
        <end position="53"/>
    </location>
</feature>
<dbReference type="RefSeq" id="WP_042208164.1">
    <property type="nucleotide sequence ID" value="NZ_CP009288.1"/>
</dbReference>